<name>A0AAV7W0R3_PLEWA</name>
<reference evidence="2" key="1">
    <citation type="journal article" date="2022" name="bioRxiv">
        <title>Sequencing and chromosome-scale assembly of the giantPleurodeles waltlgenome.</title>
        <authorList>
            <person name="Brown T."/>
            <person name="Elewa A."/>
            <person name="Iarovenko S."/>
            <person name="Subramanian E."/>
            <person name="Araus A.J."/>
            <person name="Petzold A."/>
            <person name="Susuki M."/>
            <person name="Suzuki K.-i.T."/>
            <person name="Hayashi T."/>
            <person name="Toyoda A."/>
            <person name="Oliveira C."/>
            <person name="Osipova E."/>
            <person name="Leigh N.D."/>
            <person name="Simon A."/>
            <person name="Yun M.H."/>
        </authorList>
    </citation>
    <scope>NUCLEOTIDE SEQUENCE</scope>
    <source>
        <strain evidence="2">20211129_DDA</strain>
        <tissue evidence="2">Liver</tissue>
    </source>
</reference>
<feature type="region of interest" description="Disordered" evidence="1">
    <location>
        <begin position="201"/>
        <end position="241"/>
    </location>
</feature>
<protein>
    <submittedName>
        <fullName evidence="2">Uncharacterized protein</fullName>
    </submittedName>
</protein>
<dbReference type="Proteomes" id="UP001066276">
    <property type="component" value="Chromosome 1_2"/>
</dbReference>
<feature type="region of interest" description="Disordered" evidence="1">
    <location>
        <begin position="1"/>
        <end position="45"/>
    </location>
</feature>
<accession>A0AAV7W0R3</accession>
<organism evidence="2 3">
    <name type="scientific">Pleurodeles waltl</name>
    <name type="common">Iberian ribbed newt</name>
    <dbReference type="NCBI Taxonomy" id="8319"/>
    <lineage>
        <taxon>Eukaryota</taxon>
        <taxon>Metazoa</taxon>
        <taxon>Chordata</taxon>
        <taxon>Craniata</taxon>
        <taxon>Vertebrata</taxon>
        <taxon>Euteleostomi</taxon>
        <taxon>Amphibia</taxon>
        <taxon>Batrachia</taxon>
        <taxon>Caudata</taxon>
        <taxon>Salamandroidea</taxon>
        <taxon>Salamandridae</taxon>
        <taxon>Pleurodelinae</taxon>
        <taxon>Pleurodeles</taxon>
    </lineage>
</organism>
<feature type="compositionally biased region" description="Basic and acidic residues" evidence="1">
    <location>
        <begin position="137"/>
        <end position="146"/>
    </location>
</feature>
<proteinExistence type="predicted"/>
<feature type="compositionally biased region" description="Basic and acidic residues" evidence="1">
    <location>
        <begin position="221"/>
        <end position="231"/>
    </location>
</feature>
<comment type="caution">
    <text evidence="2">The sequence shown here is derived from an EMBL/GenBank/DDBJ whole genome shotgun (WGS) entry which is preliminary data.</text>
</comment>
<dbReference type="AlphaFoldDB" id="A0AAV7W0R3"/>
<evidence type="ECO:0000313" key="2">
    <source>
        <dbReference type="EMBL" id="KAJ1207427.1"/>
    </source>
</evidence>
<evidence type="ECO:0000313" key="3">
    <source>
        <dbReference type="Proteomes" id="UP001066276"/>
    </source>
</evidence>
<feature type="compositionally biased region" description="Basic and acidic residues" evidence="1">
    <location>
        <begin position="201"/>
        <end position="211"/>
    </location>
</feature>
<dbReference type="EMBL" id="JANPWB010000002">
    <property type="protein sequence ID" value="KAJ1207427.1"/>
    <property type="molecule type" value="Genomic_DNA"/>
</dbReference>
<gene>
    <name evidence="2" type="ORF">NDU88_002818</name>
</gene>
<feature type="region of interest" description="Disordered" evidence="1">
    <location>
        <begin position="121"/>
        <end position="146"/>
    </location>
</feature>
<sequence>MRATWPEAPPPMLRLSAPEAEAWQNSPPRHTGFSLAPDAPHTQAPMVRSCGAQSAPYHQAAAASLRDSAGRGPTWAWPLSASRHLQRKAADRLDPWIAPLKGTGIARDRLGRCGLGELRRAPPEESCGRGPTGRASRAMEARPEKYRNHRRNRAFLVLLHVVSVVASNPGRKAADRLDPWIAPLKGTGIARDRLGRCGLGELRRAPPEESCGRGPTGRASRAMEARPEKYRNAPSNGAEGQ</sequence>
<evidence type="ECO:0000256" key="1">
    <source>
        <dbReference type="SAM" id="MobiDB-lite"/>
    </source>
</evidence>
<keyword evidence="3" id="KW-1185">Reference proteome</keyword>